<dbReference type="EMBL" id="KB742891">
    <property type="protein sequence ID" value="EOB03080.1"/>
    <property type="molecule type" value="Genomic_DNA"/>
</dbReference>
<proteinExistence type="predicted"/>
<dbReference type="AlphaFoldDB" id="R0LMY8"/>
<sequence>MVQHLRHRELTLLCLEMKRAAGSSKRGGGAWKTIIKDFKQGLGRDTQLGIVTHSWITRALLSTWEDDEISNLFQLQKKGFLIIPWPEYPKKHSQPSKLHRDSILADRYGGCMISNKLRLCWSQPDSPCVWDRGHWQIACNFTLHPETPLWANYGTPEKCEATPSSATGSDLSMCSHDT</sequence>
<name>R0LMY8_ANAPL</name>
<keyword evidence="2" id="KW-1185">Reference proteome</keyword>
<protein>
    <submittedName>
        <fullName evidence="1">Uncharacterized protein</fullName>
    </submittedName>
</protein>
<organism evidence="1 2">
    <name type="scientific">Anas platyrhynchos</name>
    <name type="common">Mallard</name>
    <name type="synonym">Anas boschas</name>
    <dbReference type="NCBI Taxonomy" id="8839"/>
    <lineage>
        <taxon>Eukaryota</taxon>
        <taxon>Metazoa</taxon>
        <taxon>Chordata</taxon>
        <taxon>Craniata</taxon>
        <taxon>Vertebrata</taxon>
        <taxon>Euteleostomi</taxon>
        <taxon>Archelosauria</taxon>
        <taxon>Archosauria</taxon>
        <taxon>Dinosauria</taxon>
        <taxon>Saurischia</taxon>
        <taxon>Theropoda</taxon>
        <taxon>Coelurosauria</taxon>
        <taxon>Aves</taxon>
        <taxon>Neognathae</taxon>
        <taxon>Galloanserae</taxon>
        <taxon>Anseriformes</taxon>
        <taxon>Anatidae</taxon>
        <taxon>Anatinae</taxon>
        <taxon>Anas</taxon>
    </lineage>
</organism>
<dbReference type="Proteomes" id="UP000296049">
    <property type="component" value="Unassembled WGS sequence"/>
</dbReference>
<reference evidence="2" key="1">
    <citation type="journal article" date="2013" name="Nat. Genet.">
        <title>The duck genome and transcriptome provide insight into an avian influenza virus reservoir species.</title>
        <authorList>
            <person name="Huang Y."/>
            <person name="Li Y."/>
            <person name="Burt D.W."/>
            <person name="Chen H."/>
            <person name="Zhang Y."/>
            <person name="Qian W."/>
            <person name="Kim H."/>
            <person name="Gan S."/>
            <person name="Zhao Y."/>
            <person name="Li J."/>
            <person name="Yi K."/>
            <person name="Feng H."/>
            <person name="Zhu P."/>
            <person name="Li B."/>
            <person name="Liu Q."/>
            <person name="Fairley S."/>
            <person name="Magor K.E."/>
            <person name="Du Z."/>
            <person name="Hu X."/>
            <person name="Goodman L."/>
            <person name="Tafer H."/>
            <person name="Vignal A."/>
            <person name="Lee T."/>
            <person name="Kim K.W."/>
            <person name="Sheng Z."/>
            <person name="An Y."/>
            <person name="Searle S."/>
            <person name="Herrero J."/>
            <person name="Groenen M.A."/>
            <person name="Crooijmans R.P."/>
            <person name="Faraut T."/>
            <person name="Cai Q."/>
            <person name="Webster R.G."/>
            <person name="Aldridge J.R."/>
            <person name="Warren W.C."/>
            <person name="Bartschat S."/>
            <person name="Kehr S."/>
            <person name="Marz M."/>
            <person name="Stadler P.F."/>
            <person name="Smith J."/>
            <person name="Kraus R.H."/>
            <person name="Zhao Y."/>
            <person name="Ren L."/>
            <person name="Fei J."/>
            <person name="Morisson M."/>
            <person name="Kaiser P."/>
            <person name="Griffin D.K."/>
            <person name="Rao M."/>
            <person name="Pitel F."/>
            <person name="Wang J."/>
            <person name="Li N."/>
        </authorList>
    </citation>
    <scope>NUCLEOTIDE SEQUENCE [LARGE SCALE GENOMIC DNA]</scope>
</reference>
<accession>R0LMY8</accession>
<evidence type="ECO:0000313" key="2">
    <source>
        <dbReference type="Proteomes" id="UP000296049"/>
    </source>
</evidence>
<gene>
    <name evidence="1" type="ORF">Anapl_16971</name>
</gene>
<evidence type="ECO:0000313" key="1">
    <source>
        <dbReference type="EMBL" id="EOB03080.1"/>
    </source>
</evidence>